<dbReference type="EMBL" id="FRCX01000002">
    <property type="protein sequence ID" value="SHM66182.1"/>
    <property type="molecule type" value="Genomic_DNA"/>
</dbReference>
<dbReference type="Proteomes" id="UP000184339">
    <property type="component" value="Unassembled WGS sequence"/>
</dbReference>
<dbReference type="AlphaFoldDB" id="A0A1M7KL53"/>
<keyword evidence="3" id="KW-1185">Reference proteome</keyword>
<reference evidence="3" key="1">
    <citation type="submission" date="2016-11" db="EMBL/GenBank/DDBJ databases">
        <authorList>
            <person name="Varghese N."/>
            <person name="Submissions S."/>
        </authorList>
    </citation>
    <scope>NUCLEOTIDE SEQUENCE [LARGE SCALE GENOMIC DNA]</scope>
    <source>
        <strain evidence="3">Sac-22</strain>
    </source>
</reference>
<evidence type="ECO:0000313" key="2">
    <source>
        <dbReference type="EMBL" id="SHM66182.1"/>
    </source>
</evidence>
<evidence type="ECO:0000256" key="1">
    <source>
        <dbReference type="SAM" id="SignalP"/>
    </source>
</evidence>
<keyword evidence="1" id="KW-0732">Signal</keyword>
<accession>A0A1M7KL53</accession>
<gene>
    <name evidence="2" type="ORF">SAMN05192549_102159</name>
</gene>
<dbReference type="OrthoDB" id="7531957at2"/>
<organism evidence="2 3">
    <name type="scientific">Duganella sacchari</name>
    <dbReference type="NCBI Taxonomy" id="551987"/>
    <lineage>
        <taxon>Bacteria</taxon>
        <taxon>Pseudomonadati</taxon>
        <taxon>Pseudomonadota</taxon>
        <taxon>Betaproteobacteria</taxon>
        <taxon>Burkholderiales</taxon>
        <taxon>Oxalobacteraceae</taxon>
        <taxon>Telluria group</taxon>
        <taxon>Duganella</taxon>
    </lineage>
</organism>
<dbReference type="RefSeq" id="WP_072781838.1">
    <property type="nucleotide sequence ID" value="NZ_FRCX01000002.1"/>
</dbReference>
<name>A0A1M7KL53_9BURK</name>
<feature type="chain" id="PRO_5012184250" description="Porin" evidence="1">
    <location>
        <begin position="22"/>
        <end position="412"/>
    </location>
</feature>
<protein>
    <recommendedName>
        <fullName evidence="4">Porin</fullName>
    </recommendedName>
</protein>
<evidence type="ECO:0008006" key="4">
    <source>
        <dbReference type="Google" id="ProtNLM"/>
    </source>
</evidence>
<sequence length="412" mass="45678">MKLCFLTCAVMLALPGAGASAAPDAEWRGLLDVRAVDSDAGRSFLDSGLGKTRYDQNSPRLSIGQAVLRGDVDVLDSVSASLELSADQQHRGIVDVREAYLSWNPVPAGAWKTRVKAGFFFPPTSVELDYDSVGWVPKRTISSSAINSWIGEELRTNGIEWSARRLGRYSGAPYDVGVLAAVYTGNDPTGTLLSWRGWSISDRIAGRNDTVKLADLPVYRPPNGFLLRQWRDIHPFREIDGKLGYYVGANLNFGTRLELAALHYDNLADPQVVKDWQYGWRTRFDHLSAVWRPQGAWELSMQAMRGDTIMGRNGVGLDFQSWFVLASHPLGPGTAAVRYDRFSTSEHDLIPSDPNNEVGYGVALAYDWPLAERLSLMTEALLVRSDRPARSLVGEAPVQKERSLTVSLRWTF</sequence>
<feature type="signal peptide" evidence="1">
    <location>
        <begin position="1"/>
        <end position="21"/>
    </location>
</feature>
<proteinExistence type="predicted"/>
<evidence type="ECO:0000313" key="3">
    <source>
        <dbReference type="Proteomes" id="UP000184339"/>
    </source>
</evidence>
<dbReference type="SUPFAM" id="SSF56935">
    <property type="entry name" value="Porins"/>
    <property type="match status" value="1"/>
</dbReference>